<dbReference type="GO" id="GO:0016020">
    <property type="term" value="C:membrane"/>
    <property type="evidence" value="ECO:0007669"/>
    <property type="project" value="UniProtKB-SubCell"/>
</dbReference>
<dbReference type="Gene3D" id="1.20.1250.20">
    <property type="entry name" value="MFS general substrate transporter like domains"/>
    <property type="match status" value="1"/>
</dbReference>
<keyword evidence="3 6" id="KW-0812">Transmembrane</keyword>
<evidence type="ECO:0000256" key="6">
    <source>
        <dbReference type="SAM" id="Phobius"/>
    </source>
</evidence>
<evidence type="ECO:0000256" key="4">
    <source>
        <dbReference type="ARBA" id="ARBA00022989"/>
    </source>
</evidence>
<comment type="subcellular location">
    <subcellularLocation>
        <location evidence="1">Membrane</location>
        <topology evidence="1">Multi-pass membrane protein</topology>
    </subcellularLocation>
</comment>
<proteinExistence type="predicted"/>
<evidence type="ECO:0000313" key="8">
    <source>
        <dbReference type="EMBL" id="ODV65920.1"/>
    </source>
</evidence>
<dbReference type="GO" id="GO:0022857">
    <property type="term" value="F:transmembrane transporter activity"/>
    <property type="evidence" value="ECO:0007669"/>
    <property type="project" value="InterPro"/>
</dbReference>
<feature type="transmembrane region" description="Helical" evidence="6">
    <location>
        <begin position="433"/>
        <end position="450"/>
    </location>
</feature>
<feature type="transmembrane region" description="Helical" evidence="6">
    <location>
        <begin position="203"/>
        <end position="223"/>
    </location>
</feature>
<keyword evidence="9" id="KW-1185">Reference proteome</keyword>
<dbReference type="InterPro" id="IPR020846">
    <property type="entry name" value="MFS_dom"/>
</dbReference>
<dbReference type="STRING" id="984485.A0A1E4RF93"/>
<feature type="transmembrane region" description="Helical" evidence="6">
    <location>
        <begin position="172"/>
        <end position="191"/>
    </location>
</feature>
<evidence type="ECO:0000256" key="1">
    <source>
        <dbReference type="ARBA" id="ARBA00004141"/>
    </source>
</evidence>
<dbReference type="PANTHER" id="PTHR43791:SF103">
    <property type="entry name" value="MAJOR FACILITATOR SUPERFAMILY (MFS) PROFILE DOMAIN-CONTAINING PROTEIN-RELATED"/>
    <property type="match status" value="1"/>
</dbReference>
<feature type="transmembrane region" description="Helical" evidence="6">
    <location>
        <begin position="109"/>
        <end position="128"/>
    </location>
</feature>
<dbReference type="Pfam" id="PF07690">
    <property type="entry name" value="MFS_1"/>
    <property type="match status" value="1"/>
</dbReference>
<accession>A0A1E4RF93</accession>
<sequence length="484" mass="54939">MEHLDKPNEKQPVVSVRPETPNDLVDYTEEEESATVKRIDMVVLPVMCLVYFMQYIDKQLLSYTVVFGLKEDLNLVGEQYSWLSSGFYIAQLASQVWNTFAVSRFPIKAVTGISIILWGVACLCHAIPNSFPGFLATRIVLGFIEGIVSISFVVITSCYYRKKEHATRVASWVSMNAIAQVIGNFLVYGVAKNPSLKLSVWKVSYLICGSMTLAAGIIFLLVLPLSPLKAWFLNERQQTIAVQRILVESDRGERNSFNKQQLVESLSFDWITYSSFFFGFLVTVTSGPIVFLSLYLSQMGYTGFKVLEYGAPSGAVQLIAIWVGVALCYKWPDQRCLIIMFLTLVPIVGNILLLALPEENHWAGIVGSWLGSCITSFMSITISLNASNVRGNTKKSVVNSAFYLGYDLAAIIYPQWWNYSKDPRYRVGLAVDIAFWVIFEILVFSYRLMAKYENKKRDNMTHIEPYDEDHDLTDKQDKYHRYSY</sequence>
<feature type="transmembrane region" description="Helical" evidence="6">
    <location>
        <begin position="309"/>
        <end position="329"/>
    </location>
</feature>
<dbReference type="OrthoDB" id="4454541at2759"/>
<evidence type="ECO:0000259" key="7">
    <source>
        <dbReference type="PROSITE" id="PS50850"/>
    </source>
</evidence>
<feature type="transmembrane region" description="Helical" evidence="6">
    <location>
        <begin position="276"/>
        <end position="297"/>
    </location>
</feature>
<evidence type="ECO:0000313" key="9">
    <source>
        <dbReference type="Proteomes" id="UP000095085"/>
    </source>
</evidence>
<evidence type="ECO:0000256" key="5">
    <source>
        <dbReference type="ARBA" id="ARBA00023136"/>
    </source>
</evidence>
<dbReference type="RefSeq" id="XP_020074987.1">
    <property type="nucleotide sequence ID" value="XM_020221584.1"/>
</dbReference>
<organism evidence="8 9">
    <name type="scientific">Hyphopichia burtonii NRRL Y-1933</name>
    <dbReference type="NCBI Taxonomy" id="984485"/>
    <lineage>
        <taxon>Eukaryota</taxon>
        <taxon>Fungi</taxon>
        <taxon>Dikarya</taxon>
        <taxon>Ascomycota</taxon>
        <taxon>Saccharomycotina</taxon>
        <taxon>Pichiomycetes</taxon>
        <taxon>Debaryomycetaceae</taxon>
        <taxon>Hyphopichia</taxon>
    </lineage>
</organism>
<feature type="transmembrane region" description="Helical" evidence="6">
    <location>
        <begin position="362"/>
        <end position="384"/>
    </location>
</feature>
<keyword evidence="4 6" id="KW-1133">Transmembrane helix</keyword>
<dbReference type="SUPFAM" id="SSF103473">
    <property type="entry name" value="MFS general substrate transporter"/>
    <property type="match status" value="1"/>
</dbReference>
<evidence type="ECO:0000256" key="3">
    <source>
        <dbReference type="ARBA" id="ARBA00022692"/>
    </source>
</evidence>
<feature type="transmembrane region" description="Helical" evidence="6">
    <location>
        <begin position="336"/>
        <end position="356"/>
    </location>
</feature>
<dbReference type="GeneID" id="30996133"/>
<dbReference type="EMBL" id="KV454543">
    <property type="protein sequence ID" value="ODV65920.1"/>
    <property type="molecule type" value="Genomic_DNA"/>
</dbReference>
<keyword evidence="5 6" id="KW-0472">Membrane</keyword>
<name>A0A1E4RF93_9ASCO</name>
<feature type="domain" description="Major facilitator superfamily (MFS) profile" evidence="7">
    <location>
        <begin position="43"/>
        <end position="484"/>
    </location>
</feature>
<gene>
    <name evidence="8" type="ORF">HYPBUDRAFT_153513</name>
</gene>
<dbReference type="Proteomes" id="UP000095085">
    <property type="component" value="Unassembled WGS sequence"/>
</dbReference>
<dbReference type="InterPro" id="IPR011701">
    <property type="entry name" value="MFS"/>
</dbReference>
<feature type="transmembrane region" description="Helical" evidence="6">
    <location>
        <begin position="396"/>
        <end position="413"/>
    </location>
</feature>
<feature type="transmembrane region" description="Helical" evidence="6">
    <location>
        <begin position="140"/>
        <end position="160"/>
    </location>
</feature>
<evidence type="ECO:0000256" key="2">
    <source>
        <dbReference type="ARBA" id="ARBA00022448"/>
    </source>
</evidence>
<dbReference type="PANTHER" id="PTHR43791">
    <property type="entry name" value="PERMEASE-RELATED"/>
    <property type="match status" value="1"/>
</dbReference>
<keyword evidence="2" id="KW-0813">Transport</keyword>
<reference evidence="9" key="1">
    <citation type="submission" date="2016-05" db="EMBL/GenBank/DDBJ databases">
        <title>Comparative genomics of biotechnologically important yeasts.</title>
        <authorList>
            <consortium name="DOE Joint Genome Institute"/>
            <person name="Riley R."/>
            <person name="Haridas S."/>
            <person name="Wolfe K.H."/>
            <person name="Lopes M.R."/>
            <person name="Hittinger C.T."/>
            <person name="Goker M."/>
            <person name="Salamov A."/>
            <person name="Wisecaver J."/>
            <person name="Long T.M."/>
            <person name="Aerts A.L."/>
            <person name="Barry K."/>
            <person name="Choi C."/>
            <person name="Clum A."/>
            <person name="Coughlan A.Y."/>
            <person name="Deshpande S."/>
            <person name="Douglass A.P."/>
            <person name="Hanson S.J."/>
            <person name="Klenk H.-P."/>
            <person name="Labutti K."/>
            <person name="Lapidus A."/>
            <person name="Lindquist E."/>
            <person name="Lipzen A."/>
            <person name="Meier-Kolthoff J.P."/>
            <person name="Ohm R.A."/>
            <person name="Otillar R.P."/>
            <person name="Pangilinan J."/>
            <person name="Peng Y."/>
            <person name="Rokas A."/>
            <person name="Rosa C.A."/>
            <person name="Scheuner C."/>
            <person name="Sibirny A.A."/>
            <person name="Slot J.C."/>
            <person name="Stielow J.B."/>
            <person name="Sun H."/>
            <person name="Kurtzman C.P."/>
            <person name="Blackwell M."/>
            <person name="Grigoriev I.V."/>
            <person name="Jeffries T.W."/>
        </authorList>
    </citation>
    <scope>NUCLEOTIDE SEQUENCE [LARGE SCALE GENOMIC DNA]</scope>
    <source>
        <strain evidence="9">NRRL Y-1933</strain>
    </source>
</reference>
<protein>
    <submittedName>
        <fullName evidence="8">Permease of the major facilitator superfamily</fullName>
    </submittedName>
</protein>
<dbReference type="InterPro" id="IPR036259">
    <property type="entry name" value="MFS_trans_sf"/>
</dbReference>
<dbReference type="PROSITE" id="PS50850">
    <property type="entry name" value="MFS"/>
    <property type="match status" value="1"/>
</dbReference>
<dbReference type="AlphaFoldDB" id="A0A1E4RF93"/>